<gene>
    <name evidence="1" type="ORF">C7447_10764</name>
</gene>
<organism evidence="1 2">
    <name type="scientific">Tenacibaculum adriaticum</name>
    <dbReference type="NCBI Taxonomy" id="413713"/>
    <lineage>
        <taxon>Bacteria</taxon>
        <taxon>Pseudomonadati</taxon>
        <taxon>Bacteroidota</taxon>
        <taxon>Flavobacteriia</taxon>
        <taxon>Flavobacteriales</taxon>
        <taxon>Flavobacteriaceae</taxon>
        <taxon>Tenacibaculum</taxon>
    </lineage>
</organism>
<dbReference type="AlphaFoldDB" id="A0A5S5DM84"/>
<name>A0A5S5DM84_9FLAO</name>
<protein>
    <submittedName>
        <fullName evidence="1">Uncharacterized protein</fullName>
    </submittedName>
</protein>
<evidence type="ECO:0000313" key="1">
    <source>
        <dbReference type="EMBL" id="TYP96498.1"/>
    </source>
</evidence>
<comment type="caution">
    <text evidence="1">The sequence shown here is derived from an EMBL/GenBank/DDBJ whole genome shotgun (WGS) entry which is preliminary data.</text>
</comment>
<proteinExistence type="predicted"/>
<dbReference type="EMBL" id="VNIA01000007">
    <property type="protein sequence ID" value="TYP96498.1"/>
    <property type="molecule type" value="Genomic_DNA"/>
</dbReference>
<sequence length="56" mass="6954">MLITSLFKKEGEIRFYGDYLVFQSNNILMFLKLTYVYNWFFIQKTFSFEYDLTEQE</sequence>
<dbReference type="Proteomes" id="UP000323136">
    <property type="component" value="Unassembled WGS sequence"/>
</dbReference>
<accession>A0A5S5DM84</accession>
<keyword evidence="2" id="KW-1185">Reference proteome</keyword>
<reference evidence="1 2" key="1">
    <citation type="submission" date="2019-07" db="EMBL/GenBank/DDBJ databases">
        <title>Genomic Encyclopedia of Type Strains, Phase IV (KMG-IV): sequencing the most valuable type-strain genomes for metagenomic binning, comparative biology and taxonomic classification.</title>
        <authorList>
            <person name="Goeker M."/>
        </authorList>
    </citation>
    <scope>NUCLEOTIDE SEQUENCE [LARGE SCALE GENOMIC DNA]</scope>
    <source>
        <strain evidence="1 2">DSM 18961</strain>
    </source>
</reference>
<evidence type="ECO:0000313" key="2">
    <source>
        <dbReference type="Proteomes" id="UP000323136"/>
    </source>
</evidence>